<dbReference type="AlphaFoldDB" id="A0A8H6X6I6"/>
<proteinExistence type="predicted"/>
<evidence type="ECO:0000313" key="2">
    <source>
        <dbReference type="Proteomes" id="UP000623467"/>
    </source>
</evidence>
<comment type="caution">
    <text evidence="1">The sequence shown here is derived from an EMBL/GenBank/DDBJ whole genome shotgun (WGS) entry which is preliminary data.</text>
</comment>
<dbReference type="Proteomes" id="UP000623467">
    <property type="component" value="Unassembled WGS sequence"/>
</dbReference>
<keyword evidence="2" id="KW-1185">Reference proteome</keyword>
<protein>
    <submittedName>
        <fullName evidence="1">Uncharacterized protein</fullName>
    </submittedName>
</protein>
<name>A0A8H6X6I6_9AGAR</name>
<sequence>MNGENALLRTLHYWWDIFHSKSDLLLTITADRSDGSMLGICESDLGCYRFWRILISVAFSHRSPRALVQFEFDGVLRFIKDNQLDDHLLQHLLLSKLFAHMSITPPLHLLNK</sequence>
<gene>
    <name evidence="1" type="ORF">MSAN_02359400</name>
</gene>
<evidence type="ECO:0000313" key="1">
    <source>
        <dbReference type="EMBL" id="KAF7334894.1"/>
    </source>
</evidence>
<dbReference type="EMBL" id="JACAZH010000043">
    <property type="protein sequence ID" value="KAF7334894.1"/>
    <property type="molecule type" value="Genomic_DNA"/>
</dbReference>
<reference evidence="1" key="1">
    <citation type="submission" date="2020-05" db="EMBL/GenBank/DDBJ databases">
        <title>Mycena genomes resolve the evolution of fungal bioluminescence.</title>
        <authorList>
            <person name="Tsai I.J."/>
        </authorList>
    </citation>
    <scope>NUCLEOTIDE SEQUENCE</scope>
    <source>
        <strain evidence="1">160909Yilan</strain>
    </source>
</reference>
<accession>A0A8H6X6I6</accession>
<organism evidence="1 2">
    <name type="scientific">Mycena sanguinolenta</name>
    <dbReference type="NCBI Taxonomy" id="230812"/>
    <lineage>
        <taxon>Eukaryota</taxon>
        <taxon>Fungi</taxon>
        <taxon>Dikarya</taxon>
        <taxon>Basidiomycota</taxon>
        <taxon>Agaricomycotina</taxon>
        <taxon>Agaricomycetes</taxon>
        <taxon>Agaricomycetidae</taxon>
        <taxon>Agaricales</taxon>
        <taxon>Marasmiineae</taxon>
        <taxon>Mycenaceae</taxon>
        <taxon>Mycena</taxon>
    </lineage>
</organism>